<keyword evidence="13" id="KW-1185">Reference proteome</keyword>
<comment type="similarity">
    <text evidence="1">Belongs to the helicase family. DnaB subfamily.</text>
</comment>
<evidence type="ECO:0000256" key="9">
    <source>
        <dbReference type="ARBA" id="ARBA00044969"/>
    </source>
</evidence>
<dbReference type="Pfam" id="PF00772">
    <property type="entry name" value="DnaB"/>
    <property type="match status" value="1"/>
</dbReference>
<keyword evidence="8" id="KW-0413">Isomerase</keyword>
<keyword evidence="3" id="KW-0547">Nucleotide-binding</keyword>
<keyword evidence="6" id="KW-0067">ATP-binding</keyword>
<dbReference type="GeneID" id="17776923"/>
<evidence type="ECO:0000256" key="4">
    <source>
        <dbReference type="ARBA" id="ARBA00022801"/>
    </source>
</evidence>
<dbReference type="KEGG" id="vg:17776923"/>
<evidence type="ECO:0000256" key="10">
    <source>
        <dbReference type="ARBA" id="ARBA00048954"/>
    </source>
</evidence>
<dbReference type="InterPro" id="IPR036185">
    <property type="entry name" value="DNA_heli_DnaB-like_N_sf"/>
</dbReference>
<evidence type="ECO:0000256" key="5">
    <source>
        <dbReference type="ARBA" id="ARBA00022806"/>
    </source>
</evidence>
<evidence type="ECO:0000313" key="13">
    <source>
        <dbReference type="Proteomes" id="UP000018644"/>
    </source>
</evidence>
<evidence type="ECO:0000256" key="6">
    <source>
        <dbReference type="ARBA" id="ARBA00022840"/>
    </source>
</evidence>
<protein>
    <recommendedName>
        <fullName evidence="9">DNA 5'-3' helicase</fullName>
        <ecNumber evidence="9">5.6.2.3</ecNumber>
    </recommendedName>
</protein>
<dbReference type="GO" id="GO:0016787">
    <property type="term" value="F:hydrolase activity"/>
    <property type="evidence" value="ECO:0007669"/>
    <property type="project" value="UniProtKB-KW"/>
</dbReference>
<dbReference type="Gene3D" id="1.10.860.10">
    <property type="entry name" value="DNAb Helicase, Chain A"/>
    <property type="match status" value="1"/>
</dbReference>
<dbReference type="Proteomes" id="UP000018644">
    <property type="component" value="Segment"/>
</dbReference>
<dbReference type="PROSITE" id="PS51199">
    <property type="entry name" value="SF4_HELICASE"/>
    <property type="match status" value="1"/>
</dbReference>
<evidence type="ECO:0000256" key="3">
    <source>
        <dbReference type="ARBA" id="ARBA00022741"/>
    </source>
</evidence>
<feature type="domain" description="SF4 helicase" evidence="11">
    <location>
        <begin position="172"/>
        <end position="432"/>
    </location>
</feature>
<reference evidence="12 13" key="1">
    <citation type="journal article" date="2014" name="PLoS ONE">
        <title>Isolation and Characterization of vB_ArS-ArV2 - First Arthrobacter sp. Infecting Bacteriophage with Completely Sequenced Genome.</title>
        <authorList>
            <person name="Simoliunas E."/>
            <person name="Kaliniene L."/>
            <person name="Stasilo M."/>
            <person name="Truncaite L."/>
            <person name="Zajanckauskaite A."/>
            <person name="Staniulis J."/>
            <person name="Nainys J."/>
            <person name="Kaupinis A."/>
            <person name="Valius M."/>
            <person name="Meskys R."/>
        </authorList>
    </citation>
    <scope>NUCLEOTIDE SEQUENCE [LARGE SCALE GENOMIC DNA]</scope>
</reference>
<name>V5R9D2_9CAUD</name>
<dbReference type="GO" id="GO:0005524">
    <property type="term" value="F:ATP binding"/>
    <property type="evidence" value="ECO:0007669"/>
    <property type="project" value="UniProtKB-KW"/>
</dbReference>
<evidence type="ECO:0000256" key="1">
    <source>
        <dbReference type="ARBA" id="ARBA00008428"/>
    </source>
</evidence>
<accession>V5R9D2</accession>
<dbReference type="EC" id="5.6.2.3" evidence="9"/>
<comment type="catalytic activity">
    <reaction evidence="10">
        <text>ATP + H2O = ADP + phosphate + H(+)</text>
        <dbReference type="Rhea" id="RHEA:13065"/>
        <dbReference type="ChEBI" id="CHEBI:15377"/>
        <dbReference type="ChEBI" id="CHEBI:15378"/>
        <dbReference type="ChEBI" id="CHEBI:30616"/>
        <dbReference type="ChEBI" id="CHEBI:43474"/>
        <dbReference type="ChEBI" id="CHEBI:456216"/>
        <dbReference type="EC" id="5.6.2.3"/>
    </reaction>
</comment>
<keyword evidence="4" id="KW-0378">Hydrolase</keyword>
<dbReference type="PANTHER" id="PTHR30153">
    <property type="entry name" value="REPLICATIVE DNA HELICASE DNAB"/>
    <property type="match status" value="1"/>
</dbReference>
<evidence type="ECO:0000256" key="2">
    <source>
        <dbReference type="ARBA" id="ARBA00022705"/>
    </source>
</evidence>
<sequence>MGRCSVTDENPVHDVVAEQSVLGAMLISREAIPDIADILDGGDFYRPAHETIYRTILDVHAAGNPVDAITINDALSKMGEIQRVGGHIYTHELAGMVHSASSGPYYAEIVAHAATRRRLTAAGRKIQDLAQSGGDVDELVEASRREVDLTSRATGTAVQSFGETIDTMLDTLDEDINHRPTPWQAVNNIIGGLRPGALYVVGARPSVGKSVIALNLACELAKHGSVAFSSLEMSNNDVQIRAVSADLNLDVSRLIERRLTPGDWGKIRERRAAWQEVPLFVDDRSGVTITDIKRFARSVHRRRPLAGLVVDYLQLMAQPHGDKRPRHEFVADMSRQLKIMAMDMQIPVIALSQLNRASESRQDKMPMLSDLRESGAVEQDADVVILLHREIMGDSRDDLSMLVAKNRHGATGLAELTFWGHYSKALDQGVNPHALARQEAAA</sequence>
<keyword evidence="7" id="KW-0238">DNA-binding</keyword>
<dbReference type="OrthoDB" id="2382at10239"/>
<keyword evidence="2" id="KW-0235">DNA replication</keyword>
<dbReference type="InterPro" id="IPR027417">
    <property type="entry name" value="P-loop_NTPase"/>
</dbReference>
<evidence type="ECO:0000259" key="11">
    <source>
        <dbReference type="PROSITE" id="PS51199"/>
    </source>
</evidence>
<dbReference type="InterPro" id="IPR007693">
    <property type="entry name" value="DNA_helicase_DnaB-like_N"/>
</dbReference>
<evidence type="ECO:0000256" key="7">
    <source>
        <dbReference type="ARBA" id="ARBA00023125"/>
    </source>
</evidence>
<proteinExistence type="inferred from homology"/>
<dbReference type="RefSeq" id="YP_008857932.1">
    <property type="nucleotide sequence ID" value="NC_022972.2"/>
</dbReference>
<dbReference type="SUPFAM" id="SSF52540">
    <property type="entry name" value="P-loop containing nucleoside triphosphate hydrolases"/>
    <property type="match status" value="1"/>
</dbReference>
<dbReference type="Gene3D" id="3.40.50.300">
    <property type="entry name" value="P-loop containing nucleotide triphosphate hydrolases"/>
    <property type="match status" value="1"/>
</dbReference>
<dbReference type="EMBL" id="KF692088">
    <property type="protein sequence ID" value="AHB31672.1"/>
    <property type="molecule type" value="Genomic_DNA"/>
</dbReference>
<dbReference type="GO" id="GO:0006260">
    <property type="term" value="P:DNA replication"/>
    <property type="evidence" value="ECO:0007669"/>
    <property type="project" value="UniProtKB-KW"/>
</dbReference>
<keyword evidence="5 12" id="KW-0347">Helicase</keyword>
<dbReference type="PANTHER" id="PTHR30153:SF2">
    <property type="entry name" value="REPLICATIVE DNA HELICASE"/>
    <property type="match status" value="1"/>
</dbReference>
<gene>
    <name evidence="12" type="ORF">ArV2_gp61</name>
</gene>
<dbReference type="InterPro" id="IPR016136">
    <property type="entry name" value="DNA_helicase_N/primase_C"/>
</dbReference>
<dbReference type="GO" id="GO:0003677">
    <property type="term" value="F:DNA binding"/>
    <property type="evidence" value="ECO:0007669"/>
    <property type="project" value="UniProtKB-KW"/>
</dbReference>
<dbReference type="InterPro" id="IPR007694">
    <property type="entry name" value="DNA_helicase_DnaB-like_C"/>
</dbReference>
<evidence type="ECO:0000256" key="8">
    <source>
        <dbReference type="ARBA" id="ARBA00023235"/>
    </source>
</evidence>
<dbReference type="GO" id="GO:0043139">
    <property type="term" value="F:5'-3' DNA helicase activity"/>
    <property type="evidence" value="ECO:0007669"/>
    <property type="project" value="UniProtKB-EC"/>
</dbReference>
<organism evidence="12 13">
    <name type="scientific">Arthrobacter phage vB_ArS-ArV2</name>
    <dbReference type="NCBI Taxonomy" id="1414742"/>
    <lineage>
        <taxon>Viruses</taxon>
        <taxon>Duplodnaviria</taxon>
        <taxon>Heunggongvirae</taxon>
        <taxon>Uroviricota</taxon>
        <taxon>Caudoviricetes</taxon>
        <taxon>Arvduovirus</taxon>
        <taxon>Arvduovirus ArV2</taxon>
    </lineage>
</organism>
<evidence type="ECO:0000313" key="12">
    <source>
        <dbReference type="EMBL" id="AHB31672.1"/>
    </source>
</evidence>
<dbReference type="Pfam" id="PF03796">
    <property type="entry name" value="DnaB_C"/>
    <property type="match status" value="1"/>
</dbReference>
<dbReference type="SUPFAM" id="SSF48024">
    <property type="entry name" value="N-terminal domain of DnaB helicase"/>
    <property type="match status" value="1"/>
</dbReference>